<sequence length="152" mass="17176">MSYGSPFFMQSIHKRLNHVERVSAEVSGGLDSTTLALVAADKLKESKRNLIGITLKGLSPHEFEDVNLAMESCQSRDNIYHLILEPGEYPLPYESMDEVSLTDEPIIFLTTYGWINSLIEKACSFSSELHISGDGGDNVLTDRRFVFLWYRL</sequence>
<name>A0ABY5UAL0_LACSH</name>
<evidence type="ECO:0000259" key="1">
    <source>
        <dbReference type="Pfam" id="PF00733"/>
    </source>
</evidence>
<dbReference type="InterPro" id="IPR014729">
    <property type="entry name" value="Rossmann-like_a/b/a_fold"/>
</dbReference>
<evidence type="ECO:0000313" key="2">
    <source>
        <dbReference type="EMBL" id="UWE05118.1"/>
    </source>
</evidence>
<dbReference type="InterPro" id="IPR001962">
    <property type="entry name" value="Asn_synthase"/>
</dbReference>
<dbReference type="RefSeq" id="WP_246026928.1">
    <property type="nucleotide sequence ID" value="NZ_CP103866.1"/>
</dbReference>
<proteinExistence type="predicted"/>
<protein>
    <submittedName>
        <fullName evidence="2">Asparagine synthase-related protein</fullName>
    </submittedName>
</protein>
<dbReference type="SUPFAM" id="SSF52402">
    <property type="entry name" value="Adenine nucleotide alpha hydrolases-like"/>
    <property type="match status" value="1"/>
</dbReference>
<gene>
    <name evidence="2" type="ORF">NYR52_00310</name>
</gene>
<dbReference type="EMBL" id="CP103866">
    <property type="protein sequence ID" value="UWE05118.1"/>
    <property type="molecule type" value="Genomic_DNA"/>
</dbReference>
<dbReference type="Pfam" id="PF00733">
    <property type="entry name" value="Asn_synthase"/>
    <property type="match status" value="1"/>
</dbReference>
<reference evidence="2" key="1">
    <citation type="submission" date="2022-08" db="EMBL/GenBank/DDBJ databases">
        <title>The complete genome sequence of the thermophilic bacterium Laceyella sacchari FBKL4.010 reveals the basis for tetramethylpyrazine biosynthesis in Moutai-flavor Daqu.</title>
        <authorList>
            <person name="Li D."/>
            <person name="Huang W."/>
            <person name="Wang C."/>
            <person name="Qiu S."/>
        </authorList>
    </citation>
    <scope>NUCLEOTIDE SEQUENCE</scope>
    <source>
        <strain evidence="2">FBKL4.014</strain>
    </source>
</reference>
<keyword evidence="3" id="KW-1185">Reference proteome</keyword>
<organism evidence="2 3">
    <name type="scientific">Laceyella sacchari</name>
    <name type="common">Thermoactinomyces thalpophilus</name>
    <dbReference type="NCBI Taxonomy" id="37482"/>
    <lineage>
        <taxon>Bacteria</taxon>
        <taxon>Bacillati</taxon>
        <taxon>Bacillota</taxon>
        <taxon>Bacilli</taxon>
        <taxon>Bacillales</taxon>
        <taxon>Thermoactinomycetaceae</taxon>
        <taxon>Laceyella</taxon>
    </lineage>
</organism>
<evidence type="ECO:0000313" key="3">
    <source>
        <dbReference type="Proteomes" id="UP001058650"/>
    </source>
</evidence>
<dbReference type="Proteomes" id="UP001058650">
    <property type="component" value="Chromosome"/>
</dbReference>
<feature type="domain" description="Asparagine synthetase" evidence="1">
    <location>
        <begin position="9"/>
        <end position="139"/>
    </location>
</feature>
<dbReference type="Gene3D" id="3.40.50.620">
    <property type="entry name" value="HUPs"/>
    <property type="match status" value="1"/>
</dbReference>
<accession>A0ABY5UAL0</accession>